<dbReference type="Proteomes" id="UP000234882">
    <property type="component" value="Chromosome"/>
</dbReference>
<evidence type="ECO:0000256" key="4">
    <source>
        <dbReference type="ARBA" id="ARBA00023163"/>
    </source>
</evidence>
<evidence type="ECO:0000313" key="8">
    <source>
        <dbReference type="Proteomes" id="UP000234882"/>
    </source>
</evidence>
<feature type="domain" description="Ner winged helix-turn-helix DNA-binding" evidence="6">
    <location>
        <begin position="2"/>
        <end position="64"/>
    </location>
</feature>
<dbReference type="EMBL" id="CP025583">
    <property type="protein sequence ID" value="AUM75451.1"/>
    <property type="molecule type" value="Genomic_DNA"/>
</dbReference>
<feature type="compositionally biased region" description="Basic and acidic residues" evidence="5">
    <location>
        <begin position="52"/>
        <end position="68"/>
    </location>
</feature>
<reference evidence="8" key="1">
    <citation type="submission" date="2017-12" db="EMBL/GenBank/DDBJ databases">
        <title>Genomic analysis of Paracoccus sp. CBA4604.</title>
        <authorList>
            <person name="Roh S.W."/>
            <person name="Kim J.Y."/>
            <person name="Kim J.S."/>
        </authorList>
    </citation>
    <scope>NUCLEOTIDE SEQUENCE [LARGE SCALE GENOMIC DNA]</scope>
    <source>
        <strain evidence="8">CBA4604</strain>
    </source>
</reference>
<comment type="similarity">
    <text evidence="1">Belongs to the ner transcriptional regulatory family.</text>
</comment>
<evidence type="ECO:0000259" key="6">
    <source>
        <dbReference type="Pfam" id="PF13693"/>
    </source>
</evidence>
<dbReference type="Gene3D" id="1.10.260.40">
    <property type="entry name" value="lambda repressor-like DNA-binding domains"/>
    <property type="match status" value="1"/>
</dbReference>
<dbReference type="KEGG" id="paru:CYR75_01125"/>
<dbReference type="InterPro" id="IPR010982">
    <property type="entry name" value="Lambda_DNA-bd_dom_sf"/>
</dbReference>
<evidence type="ECO:0000256" key="3">
    <source>
        <dbReference type="ARBA" id="ARBA00023125"/>
    </source>
</evidence>
<name>A0A2K9MIK7_9RHOB</name>
<evidence type="ECO:0000313" key="7">
    <source>
        <dbReference type="EMBL" id="AUM75451.1"/>
    </source>
</evidence>
<evidence type="ECO:0000256" key="1">
    <source>
        <dbReference type="ARBA" id="ARBA00006157"/>
    </source>
</evidence>
<gene>
    <name evidence="7" type="ORF">CYR75_01125</name>
</gene>
<organism evidence="7 8">
    <name type="scientific">Paracoccus jeotgali</name>
    <dbReference type="NCBI Taxonomy" id="2065379"/>
    <lineage>
        <taxon>Bacteria</taxon>
        <taxon>Pseudomonadati</taxon>
        <taxon>Pseudomonadota</taxon>
        <taxon>Alphaproteobacteria</taxon>
        <taxon>Rhodobacterales</taxon>
        <taxon>Paracoccaceae</taxon>
        <taxon>Paracoccus</taxon>
    </lineage>
</organism>
<accession>A0A2K9MIK7</accession>
<sequence>MELRLRGTSISGIAARIGVLPASVTLASQGLRRSRRIEEALAEALGTTPERLFPDRYATEEGPTDRHS</sequence>
<dbReference type="InterPro" id="IPR038722">
    <property type="entry name" value="Ner_HTH_dom"/>
</dbReference>
<protein>
    <recommendedName>
        <fullName evidence="6">Ner winged helix-turn-helix DNA-binding domain-containing protein</fullName>
    </recommendedName>
</protein>
<dbReference type="SUPFAM" id="SSF47413">
    <property type="entry name" value="lambda repressor-like DNA-binding domains"/>
    <property type="match status" value="1"/>
</dbReference>
<proteinExistence type="inferred from homology"/>
<dbReference type="GO" id="GO:0003677">
    <property type="term" value="F:DNA binding"/>
    <property type="evidence" value="ECO:0007669"/>
    <property type="project" value="UniProtKB-KW"/>
</dbReference>
<keyword evidence="2" id="KW-0805">Transcription regulation</keyword>
<dbReference type="OrthoDB" id="5405994at2"/>
<dbReference type="AlphaFoldDB" id="A0A2K9MIK7"/>
<keyword evidence="8" id="KW-1185">Reference proteome</keyword>
<keyword evidence="3" id="KW-0238">DNA-binding</keyword>
<dbReference type="Pfam" id="PF13693">
    <property type="entry name" value="HTH_35"/>
    <property type="match status" value="1"/>
</dbReference>
<feature type="region of interest" description="Disordered" evidence="5">
    <location>
        <begin position="48"/>
        <end position="68"/>
    </location>
</feature>
<evidence type="ECO:0000256" key="5">
    <source>
        <dbReference type="SAM" id="MobiDB-lite"/>
    </source>
</evidence>
<keyword evidence="4" id="KW-0804">Transcription</keyword>
<evidence type="ECO:0000256" key="2">
    <source>
        <dbReference type="ARBA" id="ARBA00023015"/>
    </source>
</evidence>